<evidence type="ECO:0000256" key="6">
    <source>
        <dbReference type="SAM" id="Phobius"/>
    </source>
</evidence>
<organism evidence="8 9">
    <name type="scientific">Actibacterium naphthalenivorans</name>
    <dbReference type="NCBI Taxonomy" id="1614693"/>
    <lineage>
        <taxon>Bacteria</taxon>
        <taxon>Pseudomonadati</taxon>
        <taxon>Pseudomonadota</taxon>
        <taxon>Alphaproteobacteria</taxon>
        <taxon>Rhodobacterales</taxon>
        <taxon>Roseobacteraceae</taxon>
        <taxon>Actibacterium</taxon>
    </lineage>
</organism>
<comment type="subcellular location">
    <subcellularLocation>
        <location evidence="1">Membrane</location>
        <topology evidence="1">Multi-pass membrane protein</topology>
    </subcellularLocation>
</comment>
<evidence type="ECO:0000313" key="8">
    <source>
        <dbReference type="EMBL" id="MBB4021547.1"/>
    </source>
</evidence>
<gene>
    <name evidence="8" type="ORF">GGR17_001338</name>
</gene>
<evidence type="ECO:0000313" key="9">
    <source>
        <dbReference type="Proteomes" id="UP000585681"/>
    </source>
</evidence>
<dbReference type="InterPro" id="IPR007016">
    <property type="entry name" value="O-antigen_ligase-rel_domated"/>
</dbReference>
<feature type="transmembrane region" description="Helical" evidence="6">
    <location>
        <begin position="191"/>
        <end position="209"/>
    </location>
</feature>
<feature type="domain" description="O-antigen ligase-related" evidence="7">
    <location>
        <begin position="224"/>
        <end position="354"/>
    </location>
</feature>
<dbReference type="PANTHER" id="PTHR37422">
    <property type="entry name" value="TEICHURONIC ACID BIOSYNTHESIS PROTEIN TUAE"/>
    <property type="match status" value="1"/>
</dbReference>
<dbReference type="InterPro" id="IPR051533">
    <property type="entry name" value="WaaL-like"/>
</dbReference>
<dbReference type="EMBL" id="JACIEQ010000001">
    <property type="protein sequence ID" value="MBB4021547.1"/>
    <property type="molecule type" value="Genomic_DNA"/>
</dbReference>
<feature type="transmembrane region" description="Helical" evidence="6">
    <location>
        <begin position="221"/>
        <end position="246"/>
    </location>
</feature>
<feature type="transmembrane region" description="Helical" evidence="6">
    <location>
        <begin position="382"/>
        <end position="405"/>
    </location>
</feature>
<proteinExistence type="predicted"/>
<sequence length="487" mass="54022">MVDSALSGGGQFRRIAIGDSPAGKPVMLVIVFICLLVPVILSVGALNLHLSRALLLLMFFPMLFSWASGKTGSVHMVDFAVFAAALWSALALIVAHGFSNAIEPVGYQIVETVGGYMVGRVLIRSPETFRSFVKINFIAIMILMPFAIIETQTGEPPIIHFFSNFVNSTKIITYEARLGLERAQVVFPHPILYGVFCAAPLGMVIYVLNFRAATPVSMLRAFGVVVAAFCSVSTGAIMILSLQYLFVLYDHVTRQVKSRWLLLLAAFVFVYVAIDLASNRTPFHVFVSYLTLNQGTSYTRILIFDYGIQNVWANPIFGLGQKDWVRPFWLRPSVDNFWLLMAMRYGIPGFLLFIGSFILLIIQLAFRPFKTERMLSYRKGYLISLIGLMFALATVHIWLSAYVWFMMMLGAGVWMLDYSDDAGDQAGDAAPAGDGRGMQRARFGKAQPDEPVAVAVPANDISRYTRFPAKPGPEARAVRAPHPRKGR</sequence>
<keyword evidence="3 6" id="KW-1133">Transmembrane helix</keyword>
<keyword evidence="2 6" id="KW-0812">Transmembrane</keyword>
<evidence type="ECO:0000256" key="5">
    <source>
        <dbReference type="SAM" id="MobiDB-lite"/>
    </source>
</evidence>
<reference evidence="8" key="1">
    <citation type="submission" date="2020-08" db="EMBL/GenBank/DDBJ databases">
        <title>Genomic Encyclopedia of Type Strains, Phase IV (KMG-IV): sequencing the most valuable type-strain genomes for metagenomic binning, comparative biology and taxonomic classification.</title>
        <authorList>
            <person name="Goeker M."/>
        </authorList>
    </citation>
    <scope>NUCLEOTIDE SEQUENCE [LARGE SCALE GENOMIC DNA]</scope>
    <source>
        <strain evidence="8">DSM 105040</strain>
    </source>
</reference>
<evidence type="ECO:0000256" key="1">
    <source>
        <dbReference type="ARBA" id="ARBA00004141"/>
    </source>
</evidence>
<keyword evidence="9" id="KW-1185">Reference proteome</keyword>
<keyword evidence="4 6" id="KW-0472">Membrane</keyword>
<dbReference type="PANTHER" id="PTHR37422:SF13">
    <property type="entry name" value="LIPOPOLYSACCHARIDE BIOSYNTHESIS PROTEIN PA4999-RELATED"/>
    <property type="match status" value="1"/>
</dbReference>
<feature type="transmembrane region" description="Helical" evidence="6">
    <location>
        <begin position="50"/>
        <end position="67"/>
    </location>
</feature>
<dbReference type="AlphaFoldDB" id="A0A840CHC7"/>
<evidence type="ECO:0000259" key="7">
    <source>
        <dbReference type="Pfam" id="PF04932"/>
    </source>
</evidence>
<feature type="transmembrane region" description="Helical" evidence="6">
    <location>
        <begin position="26"/>
        <end position="44"/>
    </location>
</feature>
<evidence type="ECO:0000256" key="2">
    <source>
        <dbReference type="ARBA" id="ARBA00022692"/>
    </source>
</evidence>
<dbReference type="Proteomes" id="UP000585681">
    <property type="component" value="Unassembled WGS sequence"/>
</dbReference>
<comment type="caution">
    <text evidence="8">The sequence shown here is derived from an EMBL/GenBank/DDBJ whole genome shotgun (WGS) entry which is preliminary data.</text>
</comment>
<accession>A0A840CHC7</accession>
<feature type="transmembrane region" description="Helical" evidence="6">
    <location>
        <begin position="258"/>
        <end position="277"/>
    </location>
</feature>
<name>A0A840CHC7_9RHOB</name>
<dbReference type="Pfam" id="PF04932">
    <property type="entry name" value="Wzy_C"/>
    <property type="match status" value="1"/>
</dbReference>
<dbReference type="GO" id="GO:0016020">
    <property type="term" value="C:membrane"/>
    <property type="evidence" value="ECO:0007669"/>
    <property type="project" value="UniProtKB-SubCell"/>
</dbReference>
<dbReference type="RefSeq" id="WP_157445486.1">
    <property type="nucleotide sequence ID" value="NZ_JACIEQ010000001.1"/>
</dbReference>
<evidence type="ECO:0000256" key="4">
    <source>
        <dbReference type="ARBA" id="ARBA00023136"/>
    </source>
</evidence>
<evidence type="ECO:0000256" key="3">
    <source>
        <dbReference type="ARBA" id="ARBA00022989"/>
    </source>
</evidence>
<protein>
    <recommendedName>
        <fullName evidence="7">O-antigen ligase-related domain-containing protein</fullName>
    </recommendedName>
</protein>
<feature type="region of interest" description="Disordered" evidence="5">
    <location>
        <begin position="464"/>
        <end position="487"/>
    </location>
</feature>
<feature type="transmembrane region" description="Helical" evidence="6">
    <location>
        <begin position="79"/>
        <end position="99"/>
    </location>
</feature>
<feature type="transmembrane region" description="Helical" evidence="6">
    <location>
        <begin position="337"/>
        <end position="362"/>
    </location>
</feature>